<evidence type="ECO:0000313" key="2">
    <source>
        <dbReference type="EMBL" id="MPN33562.1"/>
    </source>
</evidence>
<dbReference type="EMBL" id="VSSQ01086128">
    <property type="protein sequence ID" value="MPN33562.1"/>
    <property type="molecule type" value="Genomic_DNA"/>
</dbReference>
<feature type="region of interest" description="Disordered" evidence="1">
    <location>
        <begin position="1"/>
        <end position="89"/>
    </location>
</feature>
<protein>
    <submittedName>
        <fullName evidence="2">Uncharacterized protein</fullName>
    </submittedName>
</protein>
<feature type="compositionally biased region" description="Basic and acidic residues" evidence="1">
    <location>
        <begin position="31"/>
        <end position="40"/>
    </location>
</feature>
<reference evidence="2" key="1">
    <citation type="submission" date="2019-08" db="EMBL/GenBank/DDBJ databases">
        <authorList>
            <person name="Kucharzyk K."/>
            <person name="Murdoch R.W."/>
            <person name="Higgins S."/>
            <person name="Loffler F."/>
        </authorList>
    </citation>
    <scope>NUCLEOTIDE SEQUENCE</scope>
</reference>
<proteinExistence type="predicted"/>
<gene>
    <name evidence="2" type="ORF">SDC9_181051</name>
</gene>
<dbReference type="AlphaFoldDB" id="A0A645H5E4"/>
<feature type="compositionally biased region" description="Basic and acidic residues" evidence="1">
    <location>
        <begin position="78"/>
        <end position="89"/>
    </location>
</feature>
<comment type="caution">
    <text evidence="2">The sequence shown here is derived from an EMBL/GenBank/DDBJ whole genome shotgun (WGS) entry which is preliminary data.</text>
</comment>
<organism evidence="2">
    <name type="scientific">bioreactor metagenome</name>
    <dbReference type="NCBI Taxonomy" id="1076179"/>
    <lineage>
        <taxon>unclassified sequences</taxon>
        <taxon>metagenomes</taxon>
        <taxon>ecological metagenomes</taxon>
    </lineage>
</organism>
<accession>A0A645H5E4</accession>
<evidence type="ECO:0000256" key="1">
    <source>
        <dbReference type="SAM" id="MobiDB-lite"/>
    </source>
</evidence>
<name>A0A645H5E4_9ZZZZ</name>
<sequence length="89" mass="9620">MFGNRAQGITACMQIAPDHAGEDGDDEQLEEHDQAIEMGDKANAAQIHADHQRGQADDPDPVVDLGEHGGQIDPGQQDIDHGREQVVQQ</sequence>